<keyword evidence="5 6" id="KW-0472">Membrane</keyword>
<keyword evidence="4 6" id="KW-1133">Transmembrane helix</keyword>
<sequence length="247" mass="27310">LWRLDLFFLSIGFLGVHVQTNINNAYVSGVKEDLGLCGNELNYFTTFFNRWYMPHELALRMSIYNIAQPAGAILSGAMQSALSTNFEGLHDRADLLVAWPIGGKFNPASYFNLWLKSLKNPDGSVRYSVAMLNHLPTIGQAVQLVAELLAFSDYFGVRLPFLLLHSTINITSHIILIVRSTNLQGEPEVRTVLFASGTALAYLMSAFIPIAALPASKATNWRIESNLYLGSALVFSVMFVGIHFAFG</sequence>
<keyword evidence="3 6" id="KW-0812">Transmembrane</keyword>
<evidence type="ECO:0000256" key="5">
    <source>
        <dbReference type="ARBA" id="ARBA00023136"/>
    </source>
</evidence>
<evidence type="ECO:0000256" key="1">
    <source>
        <dbReference type="ARBA" id="ARBA00004141"/>
    </source>
</evidence>
<gene>
    <name evidence="8" type="ORF">CTA1_12317</name>
</gene>
<feature type="transmembrane region" description="Helical" evidence="6">
    <location>
        <begin position="192"/>
        <end position="215"/>
    </location>
</feature>
<organism evidence="8 9">
    <name type="scientific">Colletotrichum tanaceti</name>
    <dbReference type="NCBI Taxonomy" id="1306861"/>
    <lineage>
        <taxon>Eukaryota</taxon>
        <taxon>Fungi</taxon>
        <taxon>Dikarya</taxon>
        <taxon>Ascomycota</taxon>
        <taxon>Pezizomycotina</taxon>
        <taxon>Sordariomycetes</taxon>
        <taxon>Hypocreomycetidae</taxon>
        <taxon>Glomerellales</taxon>
        <taxon>Glomerellaceae</taxon>
        <taxon>Colletotrichum</taxon>
        <taxon>Colletotrichum destructivum species complex</taxon>
    </lineage>
</organism>
<name>A0A4U6XIF9_9PEZI</name>
<evidence type="ECO:0000256" key="6">
    <source>
        <dbReference type="SAM" id="Phobius"/>
    </source>
</evidence>
<feature type="non-terminal residue" evidence="8">
    <location>
        <position position="1"/>
    </location>
</feature>
<keyword evidence="7" id="KW-0732">Signal</keyword>
<keyword evidence="9" id="KW-1185">Reference proteome</keyword>
<evidence type="ECO:0000313" key="8">
    <source>
        <dbReference type="EMBL" id="TKW55581.1"/>
    </source>
</evidence>
<feature type="chain" id="PRO_5020748326" evidence="7">
    <location>
        <begin position="19"/>
        <end position="247"/>
    </location>
</feature>
<dbReference type="Proteomes" id="UP000310108">
    <property type="component" value="Unassembled WGS sequence"/>
</dbReference>
<comment type="caution">
    <text evidence="8">The sequence shown here is derived from an EMBL/GenBank/DDBJ whole genome shotgun (WGS) entry which is preliminary data.</text>
</comment>
<reference evidence="8 9" key="1">
    <citation type="journal article" date="2019" name="PLoS ONE">
        <title>Comparative genome analysis indicates high evolutionary potential of pathogenicity genes in Colletotrichum tanaceti.</title>
        <authorList>
            <person name="Lelwala R.V."/>
            <person name="Korhonen P.K."/>
            <person name="Young N.D."/>
            <person name="Scott J.B."/>
            <person name="Ades P.A."/>
            <person name="Gasser R.B."/>
            <person name="Taylor P.W.J."/>
        </authorList>
    </citation>
    <scope>NUCLEOTIDE SEQUENCE [LARGE SCALE GENOMIC DNA]</scope>
    <source>
        <strain evidence="8">BRIP57314</strain>
    </source>
</reference>
<accession>A0A4U6XIF9</accession>
<dbReference type="GO" id="GO:0022857">
    <property type="term" value="F:transmembrane transporter activity"/>
    <property type="evidence" value="ECO:0007669"/>
    <property type="project" value="TreeGrafter"/>
</dbReference>
<dbReference type="PANTHER" id="PTHR43791:SF64">
    <property type="entry name" value="MAJOR FACILITATOR SUPERFAMILY (MFS) PROFILE DOMAIN-CONTAINING PROTEIN"/>
    <property type="match status" value="1"/>
</dbReference>
<evidence type="ECO:0000256" key="7">
    <source>
        <dbReference type="SAM" id="SignalP"/>
    </source>
</evidence>
<protein>
    <submittedName>
        <fullName evidence="8">Uncharacterized protein</fullName>
    </submittedName>
</protein>
<dbReference type="PANTHER" id="PTHR43791">
    <property type="entry name" value="PERMEASE-RELATED"/>
    <property type="match status" value="1"/>
</dbReference>
<keyword evidence="2" id="KW-0813">Transport</keyword>
<evidence type="ECO:0000256" key="2">
    <source>
        <dbReference type="ARBA" id="ARBA00022448"/>
    </source>
</evidence>
<evidence type="ECO:0000313" key="9">
    <source>
        <dbReference type="Proteomes" id="UP000310108"/>
    </source>
</evidence>
<dbReference type="EMBL" id="PJEX01000093">
    <property type="protein sequence ID" value="TKW55581.1"/>
    <property type="molecule type" value="Genomic_DNA"/>
</dbReference>
<feature type="signal peptide" evidence="7">
    <location>
        <begin position="1"/>
        <end position="18"/>
    </location>
</feature>
<comment type="subcellular location">
    <subcellularLocation>
        <location evidence="1">Membrane</location>
        <topology evidence="1">Multi-pass membrane protein</topology>
    </subcellularLocation>
</comment>
<evidence type="ECO:0000256" key="4">
    <source>
        <dbReference type="ARBA" id="ARBA00022989"/>
    </source>
</evidence>
<dbReference type="AlphaFoldDB" id="A0A4U6XIF9"/>
<dbReference type="STRING" id="1306861.A0A4U6XIF9"/>
<proteinExistence type="predicted"/>
<dbReference type="GO" id="GO:0016020">
    <property type="term" value="C:membrane"/>
    <property type="evidence" value="ECO:0007669"/>
    <property type="project" value="UniProtKB-SubCell"/>
</dbReference>
<evidence type="ECO:0000256" key="3">
    <source>
        <dbReference type="ARBA" id="ARBA00022692"/>
    </source>
</evidence>
<feature type="transmembrane region" description="Helical" evidence="6">
    <location>
        <begin position="227"/>
        <end position="246"/>
    </location>
</feature>